<comment type="caution">
    <text evidence="3">The sequence shown here is derived from an EMBL/GenBank/DDBJ whole genome shotgun (WGS) entry which is preliminary data.</text>
</comment>
<evidence type="ECO:0000313" key="5">
    <source>
        <dbReference type="Proteomes" id="UP000469452"/>
    </source>
</evidence>
<dbReference type="Proteomes" id="UP000265427">
    <property type="component" value="Unassembled WGS sequence"/>
</dbReference>
<evidence type="ECO:0000259" key="1">
    <source>
        <dbReference type="PROSITE" id="PS51186"/>
    </source>
</evidence>
<dbReference type="InterPro" id="IPR000182">
    <property type="entry name" value="GNAT_dom"/>
</dbReference>
<evidence type="ECO:0000313" key="4">
    <source>
        <dbReference type="Proteomes" id="UP000265427"/>
    </source>
</evidence>
<dbReference type="CDD" id="cd04301">
    <property type="entry name" value="NAT_SF"/>
    <property type="match status" value="1"/>
</dbReference>
<protein>
    <recommendedName>
        <fullName evidence="1">N-acetyltransferase domain-containing protein</fullName>
    </recommendedName>
</protein>
<dbReference type="EMBL" id="QUSZ01005432">
    <property type="protein sequence ID" value="RHY09714.1"/>
    <property type="molecule type" value="Genomic_DNA"/>
</dbReference>
<dbReference type="InterPro" id="IPR016181">
    <property type="entry name" value="Acyl_CoA_acyltransferase"/>
</dbReference>
<dbReference type="EMBL" id="VJMI01018706">
    <property type="protein sequence ID" value="KAF0709781.1"/>
    <property type="molecule type" value="Genomic_DNA"/>
</dbReference>
<proteinExistence type="predicted"/>
<reference evidence="2 5" key="2">
    <citation type="submission" date="2019-06" db="EMBL/GenBank/DDBJ databases">
        <title>Genomics analysis of Aphanomyces spp. identifies a new class of oomycete effector associated with host adaptation.</title>
        <authorList>
            <person name="Gaulin E."/>
        </authorList>
    </citation>
    <scope>NUCLEOTIDE SEQUENCE [LARGE SCALE GENOMIC DNA]</scope>
    <source>
        <strain evidence="2 5">E</strain>
    </source>
</reference>
<accession>A0A397ATY3</accession>
<dbReference type="GO" id="GO:0016747">
    <property type="term" value="F:acyltransferase activity, transferring groups other than amino-acyl groups"/>
    <property type="evidence" value="ECO:0007669"/>
    <property type="project" value="InterPro"/>
</dbReference>
<dbReference type="Pfam" id="PF00583">
    <property type="entry name" value="Acetyltransf_1"/>
    <property type="match status" value="1"/>
</dbReference>
<gene>
    <name evidence="2" type="ORF">AaE_012770</name>
    <name evidence="3" type="ORF">DYB36_005883</name>
</gene>
<dbReference type="PROSITE" id="PS51186">
    <property type="entry name" value="GNAT"/>
    <property type="match status" value="1"/>
</dbReference>
<dbReference type="Gene3D" id="3.40.630.30">
    <property type="match status" value="1"/>
</dbReference>
<dbReference type="VEuPathDB" id="FungiDB:H257_16223"/>
<dbReference type="SUPFAM" id="SSF55729">
    <property type="entry name" value="Acyl-CoA N-acyltransferases (Nat)"/>
    <property type="match status" value="1"/>
</dbReference>
<evidence type="ECO:0000313" key="3">
    <source>
        <dbReference type="EMBL" id="RHY09714.1"/>
    </source>
</evidence>
<dbReference type="AlphaFoldDB" id="A0A397ATY3"/>
<organism evidence="3 4">
    <name type="scientific">Aphanomyces astaci</name>
    <name type="common">Crayfish plague agent</name>
    <dbReference type="NCBI Taxonomy" id="112090"/>
    <lineage>
        <taxon>Eukaryota</taxon>
        <taxon>Sar</taxon>
        <taxon>Stramenopiles</taxon>
        <taxon>Oomycota</taxon>
        <taxon>Saprolegniomycetes</taxon>
        <taxon>Saprolegniales</taxon>
        <taxon>Verrucalvaceae</taxon>
        <taxon>Aphanomyces</taxon>
    </lineage>
</organism>
<evidence type="ECO:0000313" key="2">
    <source>
        <dbReference type="EMBL" id="KAF0709781.1"/>
    </source>
</evidence>
<reference evidence="3 4" key="1">
    <citation type="submission" date="2018-08" db="EMBL/GenBank/DDBJ databases">
        <title>Aphanomyces genome sequencing and annotation.</title>
        <authorList>
            <person name="Minardi D."/>
            <person name="Oidtmann B."/>
            <person name="Van Der Giezen M."/>
            <person name="Studholme D.J."/>
        </authorList>
    </citation>
    <scope>NUCLEOTIDE SEQUENCE [LARGE SCALE GENOMIC DNA]</scope>
    <source>
        <strain evidence="3 4">Kv</strain>
    </source>
</reference>
<sequence>MIEAIRDPQSFLTLTLSLRRLDPIGSSQIAAIASDIAYGVRSPDGVRFFVASATSLERGVVVTSFAMHSSGRGLLLSPTVSMEEATVLGEIFANTVELLLVQVMGNDSATAAFNASYCRHRSSPTTAAWKEDLIMYVLGNLQPPSPSKVAGAMRSASIGRDADLLTAWSMQFLEYIQAPTDDAAPFVARGFKRHALFVWEVDGNPVGFAGYASPVTVEGETVFKIGPVFVAPSERRQGYASALTAALCRHLLESNTLPTAARICLFANAANPASNKAYQNVGFELHSRRVAYSFESATSSI</sequence>
<feature type="domain" description="N-acetyltransferase" evidence="1">
    <location>
        <begin position="151"/>
        <end position="301"/>
    </location>
</feature>
<name>A0A397ATY3_APHAT</name>
<dbReference type="Proteomes" id="UP000469452">
    <property type="component" value="Unassembled WGS sequence"/>
</dbReference>